<proteinExistence type="predicted"/>
<keyword evidence="5" id="KW-1185">Reference proteome</keyword>
<keyword evidence="2" id="KW-0812">Transmembrane</keyword>
<feature type="transmembrane region" description="Helical" evidence="2">
    <location>
        <begin position="399"/>
        <end position="420"/>
    </location>
</feature>
<keyword evidence="2" id="KW-1133">Transmembrane helix</keyword>
<feature type="domain" description="DUF3533" evidence="3">
    <location>
        <begin position="59"/>
        <end position="414"/>
    </location>
</feature>
<evidence type="ECO:0000313" key="5">
    <source>
        <dbReference type="Proteomes" id="UP000054007"/>
    </source>
</evidence>
<feature type="transmembrane region" description="Helical" evidence="2">
    <location>
        <begin position="240"/>
        <end position="262"/>
    </location>
</feature>
<feature type="transmembrane region" description="Helical" evidence="2">
    <location>
        <begin position="346"/>
        <end position="366"/>
    </location>
</feature>
<dbReference type="InterPro" id="IPR022703">
    <property type="entry name" value="DUF3533"/>
</dbReference>
<dbReference type="OrthoDB" id="2140105at2759"/>
<dbReference type="GO" id="GO:0016020">
    <property type="term" value="C:membrane"/>
    <property type="evidence" value="ECO:0007669"/>
    <property type="project" value="TreeGrafter"/>
</dbReference>
<evidence type="ECO:0000256" key="2">
    <source>
        <dbReference type="SAM" id="Phobius"/>
    </source>
</evidence>
<feature type="transmembrane region" description="Helical" evidence="2">
    <location>
        <begin position="318"/>
        <end position="339"/>
    </location>
</feature>
<feature type="transmembrane region" description="Helical" evidence="2">
    <location>
        <begin position="50"/>
        <end position="76"/>
    </location>
</feature>
<reference evidence="4 5" key="1">
    <citation type="journal article" date="2015" name="Fungal Genet. Biol.">
        <title>Evolution of novel wood decay mechanisms in Agaricales revealed by the genome sequences of Fistulina hepatica and Cylindrobasidium torrendii.</title>
        <authorList>
            <person name="Floudas D."/>
            <person name="Held B.W."/>
            <person name="Riley R."/>
            <person name="Nagy L.G."/>
            <person name="Koehler G."/>
            <person name="Ransdell A.S."/>
            <person name="Younus H."/>
            <person name="Chow J."/>
            <person name="Chiniquy J."/>
            <person name="Lipzen A."/>
            <person name="Tritt A."/>
            <person name="Sun H."/>
            <person name="Haridas S."/>
            <person name="LaButti K."/>
            <person name="Ohm R.A."/>
            <person name="Kues U."/>
            <person name="Blanchette R.A."/>
            <person name="Grigoriev I.V."/>
            <person name="Minto R.E."/>
            <person name="Hibbett D.S."/>
        </authorList>
    </citation>
    <scope>NUCLEOTIDE SEQUENCE [LARGE SCALE GENOMIC DNA]</scope>
    <source>
        <strain evidence="4 5">FP15055 ss-10</strain>
    </source>
</reference>
<sequence length="436" mass="47948">MSPTPSITRSPSMSSNGNEKNGGADPTTISVAPYSACFADSRIAEARKAYLRLMVGGIFMMIVLVVLCYFSIYWGALYKVPDHQLPGWILNFDDGIVGQTVMQGFLQSAASSTIRWEEKTGVNAEDVGPMILEQHAWAAVVINSNATNNLGAADASYNGTSAVTIYGVEARSENAFRNLIRPVAQATIQTIADHFAQQRLSQLSNETVLHFMATSPQALTKPISFTLVNLAPFNQPVGSAITFVGLIYLMILSFFIVMLGLTAREASGLERSLTTASLIRLRLISVFVAYFVLSLFYSLLSLAFQVDFTSKFGHSGFVIFWMLNWVGMLSVGLALEAMLTLLTVRFVGFFMILFVIVNVSVCFMPIEVLPRIYRYGYAMQFYNVSGAVRTILFGTKNELGLHFGILIAWAALSCITMPLFQWLRRRVAVNAASQGQ</sequence>
<dbReference type="Proteomes" id="UP000054007">
    <property type="component" value="Unassembled WGS sequence"/>
</dbReference>
<protein>
    <recommendedName>
        <fullName evidence="3">DUF3533 domain-containing protein</fullName>
    </recommendedName>
</protein>
<evidence type="ECO:0000259" key="3">
    <source>
        <dbReference type="Pfam" id="PF12051"/>
    </source>
</evidence>
<accession>A0A0D7BGN0</accession>
<gene>
    <name evidence="4" type="ORF">CYLTODRAFT_421258</name>
</gene>
<organism evidence="4 5">
    <name type="scientific">Cylindrobasidium torrendii FP15055 ss-10</name>
    <dbReference type="NCBI Taxonomy" id="1314674"/>
    <lineage>
        <taxon>Eukaryota</taxon>
        <taxon>Fungi</taxon>
        <taxon>Dikarya</taxon>
        <taxon>Basidiomycota</taxon>
        <taxon>Agaricomycotina</taxon>
        <taxon>Agaricomycetes</taxon>
        <taxon>Agaricomycetidae</taxon>
        <taxon>Agaricales</taxon>
        <taxon>Marasmiineae</taxon>
        <taxon>Physalacriaceae</taxon>
        <taxon>Cylindrobasidium</taxon>
    </lineage>
</organism>
<feature type="compositionally biased region" description="Polar residues" evidence="1">
    <location>
        <begin position="1"/>
        <end position="19"/>
    </location>
</feature>
<dbReference type="EMBL" id="KN880495">
    <property type="protein sequence ID" value="KIY68806.1"/>
    <property type="molecule type" value="Genomic_DNA"/>
</dbReference>
<dbReference type="PANTHER" id="PTHR34814:SF1">
    <property type="entry name" value="NITROSOGUANIDINE RESISTANCE PROTEIN SNG1"/>
    <property type="match status" value="1"/>
</dbReference>
<dbReference type="PANTHER" id="PTHR34814">
    <property type="entry name" value="NITROSOGUANIDINE RESISTANCE PROTEIN SNG1"/>
    <property type="match status" value="1"/>
</dbReference>
<name>A0A0D7BGN0_9AGAR</name>
<evidence type="ECO:0000256" key="1">
    <source>
        <dbReference type="SAM" id="MobiDB-lite"/>
    </source>
</evidence>
<feature type="region of interest" description="Disordered" evidence="1">
    <location>
        <begin position="1"/>
        <end position="25"/>
    </location>
</feature>
<keyword evidence="2" id="KW-0472">Membrane</keyword>
<dbReference type="STRING" id="1314674.A0A0D7BGN0"/>
<dbReference type="AlphaFoldDB" id="A0A0D7BGN0"/>
<dbReference type="InterPro" id="IPR053001">
    <property type="entry name" value="MNNG_permease-like"/>
</dbReference>
<dbReference type="Pfam" id="PF12051">
    <property type="entry name" value="DUF3533"/>
    <property type="match status" value="1"/>
</dbReference>
<evidence type="ECO:0000313" key="4">
    <source>
        <dbReference type="EMBL" id="KIY68806.1"/>
    </source>
</evidence>
<feature type="transmembrane region" description="Helical" evidence="2">
    <location>
        <begin position="283"/>
        <end position="306"/>
    </location>
</feature>